<evidence type="ECO:0000313" key="3">
    <source>
        <dbReference type="EMBL" id="CAL8135845.1"/>
    </source>
</evidence>
<name>A0ABP1RUG8_9HEXA</name>
<reference evidence="3 4" key="1">
    <citation type="submission" date="2024-08" db="EMBL/GenBank/DDBJ databases">
        <authorList>
            <person name="Cucini C."/>
            <person name="Frati F."/>
        </authorList>
    </citation>
    <scope>NUCLEOTIDE SEQUENCE [LARGE SCALE GENOMIC DNA]</scope>
</reference>
<organism evidence="3 4">
    <name type="scientific">Orchesella dallaii</name>
    <dbReference type="NCBI Taxonomy" id="48710"/>
    <lineage>
        <taxon>Eukaryota</taxon>
        <taxon>Metazoa</taxon>
        <taxon>Ecdysozoa</taxon>
        <taxon>Arthropoda</taxon>
        <taxon>Hexapoda</taxon>
        <taxon>Collembola</taxon>
        <taxon>Entomobryomorpha</taxon>
        <taxon>Entomobryoidea</taxon>
        <taxon>Orchesellidae</taxon>
        <taxon>Orchesellinae</taxon>
        <taxon>Orchesella</taxon>
    </lineage>
</organism>
<protein>
    <recommendedName>
        <fullName evidence="2">C2H2-type domain-containing protein</fullName>
    </recommendedName>
</protein>
<comment type="caution">
    <text evidence="3">The sequence shown here is derived from an EMBL/GenBank/DDBJ whole genome shotgun (WGS) entry which is preliminary data.</text>
</comment>
<gene>
    <name evidence="3" type="ORF">ODALV1_LOCUS26168</name>
</gene>
<feature type="compositionally biased region" description="Basic residues" evidence="1">
    <location>
        <begin position="386"/>
        <end position="399"/>
    </location>
</feature>
<feature type="compositionally biased region" description="Low complexity" evidence="1">
    <location>
        <begin position="88"/>
        <end position="99"/>
    </location>
</feature>
<evidence type="ECO:0000313" key="4">
    <source>
        <dbReference type="Proteomes" id="UP001642540"/>
    </source>
</evidence>
<dbReference type="InterPro" id="IPR013087">
    <property type="entry name" value="Znf_C2H2_type"/>
</dbReference>
<keyword evidence="4" id="KW-1185">Reference proteome</keyword>
<accession>A0ABP1RUG8</accession>
<feature type="region of interest" description="Disordered" evidence="1">
    <location>
        <begin position="71"/>
        <end position="136"/>
    </location>
</feature>
<evidence type="ECO:0000256" key="1">
    <source>
        <dbReference type="SAM" id="MobiDB-lite"/>
    </source>
</evidence>
<feature type="compositionally biased region" description="Polar residues" evidence="1">
    <location>
        <begin position="100"/>
        <end position="115"/>
    </location>
</feature>
<dbReference type="Proteomes" id="UP001642540">
    <property type="component" value="Unassembled WGS sequence"/>
</dbReference>
<dbReference type="PROSITE" id="PS00028">
    <property type="entry name" value="ZINC_FINGER_C2H2_1"/>
    <property type="match status" value="1"/>
</dbReference>
<evidence type="ECO:0000259" key="2">
    <source>
        <dbReference type="PROSITE" id="PS00028"/>
    </source>
</evidence>
<feature type="region of interest" description="Disordered" evidence="1">
    <location>
        <begin position="347"/>
        <end position="410"/>
    </location>
</feature>
<feature type="compositionally biased region" description="Basic and acidic residues" evidence="1">
    <location>
        <begin position="347"/>
        <end position="357"/>
    </location>
</feature>
<feature type="domain" description="C2H2-type" evidence="2">
    <location>
        <begin position="224"/>
        <end position="247"/>
    </location>
</feature>
<proteinExistence type="predicted"/>
<dbReference type="EMBL" id="CAXLJM020000109">
    <property type="protein sequence ID" value="CAL8135845.1"/>
    <property type="molecule type" value="Genomic_DNA"/>
</dbReference>
<sequence length="410" mass="46106">MAFQPHIPKQAFHFYLRAANGLYSLGKMDNGKAGSKYNPTEAARRLLSVMSPSHREMLLLKWSEKGFINNEQSQESNSRNGPAVNQPTSSTSTSSTSSSQGRETVTDHVNPSNNLEHGDVEATMPNEGGSENDANEDLDDADIEVVSSQVSSTQNTASAQQKDITDCEDLEVILDDDVVPEKMPGMPKEMICYRCPNKEVGTFTNIEKFQFHVKRHITQGLFRCATVTCERPFTSINKCVAHEIAEHETKFPRRLLNNRNPVIVRAKNYVKEKVTKRAEGQVSVSGEYGDETFDDSQIQGSTCLTMYQGPPVSHQMEQYEIWVNHARPKFQSGIKTACAHKALAEHQEAVEQKKDTNKLVGNFSKRKGQRYHYTEKEKSKPGNSSKRGRRRKRGQKLKKPPTAQKDTQIE</sequence>